<dbReference type="PROSITE" id="PS51938">
    <property type="entry name" value="SUZ_C"/>
    <property type="match status" value="1"/>
</dbReference>
<evidence type="ECO:0000259" key="3">
    <source>
        <dbReference type="PROSITE" id="PS51938"/>
    </source>
</evidence>
<dbReference type="InParanoid" id="A0A132B6B0"/>
<evidence type="ECO:0000313" key="4">
    <source>
        <dbReference type="EMBL" id="KUJ07942.1"/>
    </source>
</evidence>
<dbReference type="STRING" id="149040.A0A132B6B0"/>
<dbReference type="Proteomes" id="UP000070700">
    <property type="component" value="Unassembled WGS sequence"/>
</dbReference>
<evidence type="ECO:0000256" key="1">
    <source>
        <dbReference type="SAM" id="MobiDB-lite"/>
    </source>
</evidence>
<feature type="domain" description="SUZ" evidence="2">
    <location>
        <begin position="88"/>
        <end position="155"/>
    </location>
</feature>
<protein>
    <submittedName>
        <fullName evidence="4">Uncharacterized protein</fullName>
    </submittedName>
</protein>
<dbReference type="KEGG" id="psco:LY89DRAFT_659557"/>
<reference evidence="4 5" key="1">
    <citation type="submission" date="2015-10" db="EMBL/GenBank/DDBJ databases">
        <title>Full genome of DAOMC 229536 Phialocephala scopiformis, a fungal endophyte of spruce producing the potent anti-insectan compound rugulosin.</title>
        <authorList>
            <consortium name="DOE Joint Genome Institute"/>
            <person name="Walker A.K."/>
            <person name="Frasz S.L."/>
            <person name="Seifert K.A."/>
            <person name="Miller J.D."/>
            <person name="Mondo S.J."/>
            <person name="Labutti K."/>
            <person name="Lipzen A."/>
            <person name="Dockter R."/>
            <person name="Kennedy M."/>
            <person name="Grigoriev I.V."/>
            <person name="Spatafora J.W."/>
        </authorList>
    </citation>
    <scope>NUCLEOTIDE SEQUENCE [LARGE SCALE GENOMIC DNA]</scope>
    <source>
        <strain evidence="4 5">CBS 120377</strain>
    </source>
</reference>
<feature type="region of interest" description="Disordered" evidence="1">
    <location>
        <begin position="89"/>
        <end position="257"/>
    </location>
</feature>
<dbReference type="AlphaFoldDB" id="A0A132B6B0"/>
<evidence type="ECO:0000313" key="5">
    <source>
        <dbReference type="Proteomes" id="UP000070700"/>
    </source>
</evidence>
<feature type="region of interest" description="Disordered" evidence="1">
    <location>
        <begin position="1"/>
        <end position="33"/>
    </location>
</feature>
<dbReference type="InterPro" id="IPR024771">
    <property type="entry name" value="SUZ"/>
</dbReference>
<sequence length="257" mass="28281">MSKKAAVPDAWDDDWESQADKADAAAEVEKAEEEVKVTKAERLARHDASMRKVWESASPEPEAPFFLATRDTVPLKTEFKPTLKLLSRKPASKVIQKIDPVTGLAKMTLEDDDDEEEQKKDQPTPEELRARAQREREEKQKRYNEARERILGPSSGGSSPGTVTPPTEDARSRSGKGRARGNGRQENSRPQSQSGSKELFDPNYTPKPGVSIQKRAGDVARSGRSTPRDDDQVIRAPKGPDGNGKGFGFANRGGKMG</sequence>
<evidence type="ECO:0000259" key="2">
    <source>
        <dbReference type="PROSITE" id="PS51673"/>
    </source>
</evidence>
<dbReference type="EMBL" id="KQ947437">
    <property type="protein sequence ID" value="KUJ07942.1"/>
    <property type="molecule type" value="Genomic_DNA"/>
</dbReference>
<proteinExistence type="predicted"/>
<dbReference type="InterPro" id="IPR024642">
    <property type="entry name" value="SUZ-C"/>
</dbReference>
<feature type="domain" description="SUZ-C" evidence="3">
    <location>
        <begin position="207"/>
        <end position="251"/>
    </location>
</feature>
<dbReference type="PROSITE" id="PS51673">
    <property type="entry name" value="SUZ"/>
    <property type="match status" value="1"/>
</dbReference>
<feature type="compositionally biased region" description="Basic and acidic residues" evidence="1">
    <location>
        <begin position="18"/>
        <end position="33"/>
    </location>
</feature>
<gene>
    <name evidence="4" type="ORF">LY89DRAFT_659557</name>
</gene>
<keyword evidence="5" id="KW-1185">Reference proteome</keyword>
<name>A0A132B6B0_MOLSC</name>
<dbReference type="OrthoDB" id="5422283at2759"/>
<dbReference type="GeneID" id="28822245"/>
<dbReference type="RefSeq" id="XP_018062297.1">
    <property type="nucleotide sequence ID" value="XM_018212519.1"/>
</dbReference>
<organism evidence="4 5">
    <name type="scientific">Mollisia scopiformis</name>
    <name type="common">Conifer needle endophyte fungus</name>
    <name type="synonym">Phialocephala scopiformis</name>
    <dbReference type="NCBI Taxonomy" id="149040"/>
    <lineage>
        <taxon>Eukaryota</taxon>
        <taxon>Fungi</taxon>
        <taxon>Dikarya</taxon>
        <taxon>Ascomycota</taxon>
        <taxon>Pezizomycotina</taxon>
        <taxon>Leotiomycetes</taxon>
        <taxon>Helotiales</taxon>
        <taxon>Mollisiaceae</taxon>
        <taxon>Mollisia</taxon>
    </lineage>
</organism>
<feature type="compositionally biased region" description="Basic and acidic residues" evidence="1">
    <location>
        <begin position="117"/>
        <end position="150"/>
    </location>
</feature>
<accession>A0A132B6B0</accession>